<evidence type="ECO:0000313" key="1">
    <source>
        <dbReference type="EMBL" id="QFG74805.1"/>
    </source>
</evidence>
<name>A0A5J6VL07_9VIRU</name>
<reference evidence="1" key="1">
    <citation type="journal article" date="2019" name="Philos. Trans. R. Soc. Lond., B, Biol. Sci.">
        <title>Targeted metagenomic recovery of four divergent viruses reveals shared and distinctive characteristics of giant viruses of marine eukaryotes.</title>
        <authorList>
            <person name="Needham D.M."/>
            <person name="Poirier C."/>
            <person name="Hehenberger E."/>
            <person name="Jimenez V."/>
            <person name="Swalwell J.E."/>
            <person name="Santoro A.E."/>
            <person name="Worden A.Z."/>
        </authorList>
    </citation>
    <scope>NUCLEOTIDE SEQUENCE</scope>
    <source>
        <strain evidence="1">OPacV-421</strain>
    </source>
</reference>
<dbReference type="EMBL" id="MN448294">
    <property type="protein sequence ID" value="QFG74805.1"/>
    <property type="molecule type" value="Genomic_DNA"/>
</dbReference>
<organism evidence="1">
    <name type="scientific">Megaviridae environmental sample</name>
    <dbReference type="NCBI Taxonomy" id="1737588"/>
    <lineage>
        <taxon>Viruses</taxon>
        <taxon>Varidnaviria</taxon>
        <taxon>Bamfordvirae</taxon>
        <taxon>Nucleocytoviricota</taxon>
        <taxon>Megaviricetes</taxon>
        <taxon>Imitervirales</taxon>
        <taxon>Mimiviridae</taxon>
        <taxon>environmental samples</taxon>
    </lineage>
</organism>
<protein>
    <submittedName>
        <fullName evidence="1">Uncharacterized protein</fullName>
    </submittedName>
</protein>
<proteinExistence type="predicted"/>
<accession>A0A5J6VL07</accession>
<sequence length="136" mass="14839">MPKSRILGAGLASATTRSVSVNGCQGGGNKKQGTAFLTGRMDTVWPVSSGGGGAATRGRATGTKRNFVFCVNQLGGVGRFRSQYTEGADAPKRCKEGRYDNRCNRVGSNVLNQTRYQPYVLRSRWVSNYHYRAQHM</sequence>